<dbReference type="GO" id="GO:0030170">
    <property type="term" value="F:pyridoxal phosphate binding"/>
    <property type="evidence" value="ECO:0007669"/>
    <property type="project" value="InterPro"/>
</dbReference>
<dbReference type="PROSITE" id="PS51340">
    <property type="entry name" value="MOSC"/>
    <property type="match status" value="1"/>
</dbReference>
<dbReference type="OrthoDB" id="9784492at2"/>
<dbReference type="EMBL" id="QUWK01000002">
    <property type="protein sequence ID" value="RFU95780.1"/>
    <property type="molecule type" value="Genomic_DNA"/>
</dbReference>
<evidence type="ECO:0000256" key="1">
    <source>
        <dbReference type="ARBA" id="ARBA00005046"/>
    </source>
</evidence>
<dbReference type="NCBIfam" id="TIGR00177">
    <property type="entry name" value="molyb_syn"/>
    <property type="match status" value="1"/>
</dbReference>
<proteinExistence type="predicted"/>
<dbReference type="Gene3D" id="3.40.980.10">
    <property type="entry name" value="MoaB/Mog-like domain"/>
    <property type="match status" value="1"/>
</dbReference>
<dbReference type="InterPro" id="IPR011037">
    <property type="entry name" value="Pyrv_Knase-like_insert_dom_sf"/>
</dbReference>
<dbReference type="GO" id="GO:0030151">
    <property type="term" value="F:molybdenum ion binding"/>
    <property type="evidence" value="ECO:0007669"/>
    <property type="project" value="InterPro"/>
</dbReference>
<dbReference type="PANTHER" id="PTHR43764:SF1">
    <property type="entry name" value="MOLYBDOPTERIN MOLYBDOTRANSFERASE"/>
    <property type="match status" value="1"/>
</dbReference>
<dbReference type="AlphaFoldDB" id="A0A372MKR0"/>
<comment type="pathway">
    <text evidence="1">Cofactor biosynthesis; molybdopterin biosynthesis.</text>
</comment>
<organism evidence="8 9">
    <name type="scientific">Sphaerochaeta halotolerans</name>
    <dbReference type="NCBI Taxonomy" id="2293840"/>
    <lineage>
        <taxon>Bacteria</taxon>
        <taxon>Pseudomonadati</taxon>
        <taxon>Spirochaetota</taxon>
        <taxon>Spirochaetia</taxon>
        <taxon>Spirochaetales</taxon>
        <taxon>Sphaerochaetaceae</taxon>
        <taxon>Sphaerochaeta</taxon>
    </lineage>
</organism>
<dbReference type="PROSITE" id="PS01078">
    <property type="entry name" value="MOCF_BIOSYNTHESIS_1"/>
    <property type="match status" value="1"/>
</dbReference>
<dbReference type="EC" id="2.7.7.75" evidence="2"/>
<dbReference type="SUPFAM" id="SSF50800">
    <property type="entry name" value="PK beta-barrel domain-like"/>
    <property type="match status" value="1"/>
</dbReference>
<dbReference type="InterPro" id="IPR008284">
    <property type="entry name" value="MoCF_biosynth_CS"/>
</dbReference>
<dbReference type="Pfam" id="PF03473">
    <property type="entry name" value="MOSC"/>
    <property type="match status" value="1"/>
</dbReference>
<dbReference type="InterPro" id="IPR005302">
    <property type="entry name" value="MoCF_Sase_C"/>
</dbReference>
<feature type="domain" description="MOSC" evidence="7">
    <location>
        <begin position="20"/>
        <end position="144"/>
    </location>
</feature>
<dbReference type="InterPro" id="IPR036425">
    <property type="entry name" value="MoaB/Mog-like_dom_sf"/>
</dbReference>
<name>A0A372MKR0_9SPIR</name>
<keyword evidence="4" id="KW-0501">Molybdenum cofactor biosynthesis</keyword>
<dbReference type="SUPFAM" id="SSF53218">
    <property type="entry name" value="Molybdenum cofactor biosynthesis proteins"/>
    <property type="match status" value="1"/>
</dbReference>
<dbReference type="GO" id="GO:0061598">
    <property type="term" value="F:molybdopterin adenylyltransferase activity"/>
    <property type="evidence" value="ECO:0007669"/>
    <property type="project" value="UniProtKB-EC"/>
</dbReference>
<comment type="function">
    <text evidence="6">Catalyzes the adenylation of molybdopterin as part of the biosynthesis of the molybdenum-cofactor.</text>
</comment>
<dbReference type="Pfam" id="PF00994">
    <property type="entry name" value="MoCF_biosynth"/>
    <property type="match status" value="1"/>
</dbReference>
<gene>
    <name evidence="8" type="ORF">DYP60_01880</name>
</gene>
<evidence type="ECO:0000256" key="5">
    <source>
        <dbReference type="ARBA" id="ARBA00051131"/>
    </source>
</evidence>
<comment type="catalytic activity">
    <reaction evidence="5">
        <text>molybdopterin + ATP + H(+) = adenylyl-molybdopterin + diphosphate</text>
        <dbReference type="Rhea" id="RHEA:31331"/>
        <dbReference type="ChEBI" id="CHEBI:15378"/>
        <dbReference type="ChEBI" id="CHEBI:30616"/>
        <dbReference type="ChEBI" id="CHEBI:33019"/>
        <dbReference type="ChEBI" id="CHEBI:58698"/>
        <dbReference type="ChEBI" id="CHEBI:62727"/>
        <dbReference type="EC" id="2.7.7.75"/>
    </reaction>
</comment>
<reference evidence="9" key="1">
    <citation type="submission" date="2018-08" db="EMBL/GenBank/DDBJ databases">
        <authorList>
            <person name="Grouzdev D.S."/>
            <person name="Krutkina M.S."/>
        </authorList>
    </citation>
    <scope>NUCLEOTIDE SEQUENCE [LARGE SCALE GENOMIC DNA]</scope>
    <source>
        <strain evidence="9">4-11</strain>
    </source>
</reference>
<keyword evidence="9" id="KW-1185">Reference proteome</keyword>
<accession>A0A372MKR0</accession>
<evidence type="ECO:0000313" key="9">
    <source>
        <dbReference type="Proteomes" id="UP000264002"/>
    </source>
</evidence>
<dbReference type="InterPro" id="IPR051920">
    <property type="entry name" value="MPT_Adenylyltrnsfr/MoaC-Rel"/>
</dbReference>
<dbReference type="SMART" id="SM00852">
    <property type="entry name" value="MoCF_biosynth"/>
    <property type="match status" value="1"/>
</dbReference>
<evidence type="ECO:0000313" key="8">
    <source>
        <dbReference type="EMBL" id="RFU95780.1"/>
    </source>
</evidence>
<dbReference type="Gene3D" id="2.40.33.20">
    <property type="entry name" value="PK beta-barrel domain-like"/>
    <property type="match status" value="1"/>
</dbReference>
<evidence type="ECO:0000256" key="2">
    <source>
        <dbReference type="ARBA" id="ARBA00012509"/>
    </source>
</evidence>
<dbReference type="GO" id="GO:0006777">
    <property type="term" value="P:Mo-molybdopterin cofactor biosynthetic process"/>
    <property type="evidence" value="ECO:0007669"/>
    <property type="project" value="UniProtKB-KW"/>
</dbReference>
<sequence length="319" mass="34601">MQEGTIIAVCASKGKGTAKEPMQKSVIKADWGIENDAHAGNWHRQISLLSYEKVEAFRSKGAPVKDGDFGENLLVQGIDFRNLPIGAICKVGDVVLEITQIGKECHSGCDIFQKMGTCIMPKEGVFARVLHGGTVQPAMTMQVFTKYRVFILCASDQGYAKKRVDESTGALVRLMEAHDYEVVGSSLLPDDRAMLSAKMAEVCDTYQADLLLTTGGTGLASRDVTPEATLDISERLVPGLSELMRMRCLTITDRASLSRGICATRRRTLIVNLPGSPRAAVENLEAVLSPLEHGMSMLTGRMKECASVFGAENTLENIT</sequence>
<comment type="caution">
    <text evidence="8">The sequence shown here is derived from an EMBL/GenBank/DDBJ whole genome shotgun (WGS) entry which is preliminary data.</text>
</comment>
<dbReference type="PANTHER" id="PTHR43764">
    <property type="entry name" value="MOLYBDENUM COFACTOR BIOSYNTHESIS"/>
    <property type="match status" value="1"/>
</dbReference>
<evidence type="ECO:0000256" key="4">
    <source>
        <dbReference type="ARBA" id="ARBA00023150"/>
    </source>
</evidence>
<reference evidence="8 9" key="2">
    <citation type="submission" date="2018-09" db="EMBL/GenBank/DDBJ databases">
        <title>Genome of Sphaerochaeta halotolerans strain 4-11.</title>
        <authorList>
            <person name="Nazina T.N."/>
            <person name="Sokolova D.S."/>
        </authorList>
    </citation>
    <scope>NUCLEOTIDE SEQUENCE [LARGE SCALE GENOMIC DNA]</scope>
    <source>
        <strain evidence="8 9">4-11</strain>
    </source>
</reference>
<protein>
    <recommendedName>
        <fullName evidence="3">Molybdopterin adenylyltransferase</fullName>
        <ecNumber evidence="2">2.7.7.75</ecNumber>
    </recommendedName>
</protein>
<evidence type="ECO:0000259" key="7">
    <source>
        <dbReference type="PROSITE" id="PS51340"/>
    </source>
</evidence>
<evidence type="ECO:0000256" key="3">
    <source>
        <dbReference type="ARBA" id="ARBA00013491"/>
    </source>
</evidence>
<evidence type="ECO:0000256" key="6">
    <source>
        <dbReference type="ARBA" id="ARBA00058212"/>
    </source>
</evidence>
<dbReference type="UniPathway" id="UPA00344"/>
<dbReference type="Proteomes" id="UP000264002">
    <property type="component" value="Unassembled WGS sequence"/>
</dbReference>
<dbReference type="InterPro" id="IPR001453">
    <property type="entry name" value="MoaB/Mog_dom"/>
</dbReference>